<dbReference type="InterPro" id="IPR050188">
    <property type="entry name" value="RluA_PseudoU_synthase"/>
</dbReference>
<dbReference type="PANTHER" id="PTHR21600:SF84">
    <property type="entry name" value="PSEUDOURIDINE SYNTHASE RSUA_RLUA-LIKE DOMAIN-CONTAINING PROTEIN"/>
    <property type="match status" value="1"/>
</dbReference>
<comment type="caution">
    <text evidence="2">The sequence shown here is derived from an EMBL/GenBank/DDBJ whole genome shotgun (WGS) entry which is preliminary data.</text>
</comment>
<reference evidence="2 3" key="1">
    <citation type="submission" date="2021-09" db="EMBL/GenBank/DDBJ databases">
        <title>Lysobacter sp. 13A isolated from the river sediment.</title>
        <authorList>
            <person name="Liu H."/>
            <person name="Li S."/>
            <person name="Mao S."/>
        </authorList>
    </citation>
    <scope>NUCLEOTIDE SEQUENCE [LARGE SCALE GENOMIC DNA]</scope>
    <source>
        <strain evidence="2 3">13A</strain>
    </source>
</reference>
<dbReference type="InterPro" id="IPR006145">
    <property type="entry name" value="PsdUridine_synth_RsuA/RluA"/>
</dbReference>
<evidence type="ECO:0000259" key="1">
    <source>
        <dbReference type="Pfam" id="PF00849"/>
    </source>
</evidence>
<dbReference type="PANTHER" id="PTHR21600">
    <property type="entry name" value="MITOCHONDRIAL RNA PSEUDOURIDINE SYNTHASE"/>
    <property type="match status" value="1"/>
</dbReference>
<accession>A0ABS7T4X8</accession>
<keyword evidence="3" id="KW-1185">Reference proteome</keyword>
<proteinExistence type="predicted"/>
<dbReference type="SUPFAM" id="SSF55120">
    <property type="entry name" value="Pseudouridine synthase"/>
    <property type="match status" value="1"/>
</dbReference>
<dbReference type="PROSITE" id="PS01129">
    <property type="entry name" value="PSI_RLU"/>
    <property type="match status" value="1"/>
</dbReference>
<dbReference type="Gene3D" id="3.30.2350.10">
    <property type="entry name" value="Pseudouridine synthase"/>
    <property type="match status" value="1"/>
</dbReference>
<feature type="domain" description="Pseudouridine synthase RsuA/RluA-like" evidence="1">
    <location>
        <begin position="105"/>
        <end position="252"/>
    </location>
</feature>
<sequence>MRPTPLPPSSDDACRVHADDVPASRLQLPAGAFDTLLDGLCARFPNVPRPVWLDRFARGRVQDVHGAPLDAAMAYRVGQEVRYFREVDDEPTVPFEERILHADAHLVVADKPHFLPVTPAGGHVRETLLARLVRRLGNPDLVPLHRIDRDTAGLVMFSACVDTRERYQSLFPRRRIVKVYEAVAPPIGGLAMPHVHRSRMGRGEPFFRMREVAGVANSETRIDVIERGAAHWRYRLEPVTGRKHQLRVHMAALGAPIAGDRTYPDIVPREAGDFSAPLQLLARSLSFVDPLTGNARMFESQRSLATITPDGEPSPAL</sequence>
<evidence type="ECO:0000313" key="2">
    <source>
        <dbReference type="EMBL" id="MBZ4038934.1"/>
    </source>
</evidence>
<protein>
    <submittedName>
        <fullName evidence="2">Pseudouridine synthase</fullName>
    </submittedName>
</protein>
<name>A0ABS7T4X8_9GAMM</name>
<dbReference type="InterPro" id="IPR020103">
    <property type="entry name" value="PsdUridine_synth_cat_dom_sf"/>
</dbReference>
<dbReference type="InterPro" id="IPR006224">
    <property type="entry name" value="PsdUridine_synth_RluA-like_CS"/>
</dbReference>
<gene>
    <name evidence="2" type="ORF">K6753_05255</name>
</gene>
<dbReference type="Proteomes" id="UP001430954">
    <property type="component" value="Unassembled WGS sequence"/>
</dbReference>
<organism evidence="2 3">
    <name type="scientific">Novilysobacter selenitireducens</name>
    <dbReference type="NCBI Taxonomy" id="2872639"/>
    <lineage>
        <taxon>Bacteria</taxon>
        <taxon>Pseudomonadati</taxon>
        <taxon>Pseudomonadota</taxon>
        <taxon>Gammaproteobacteria</taxon>
        <taxon>Lysobacterales</taxon>
        <taxon>Lysobacteraceae</taxon>
        <taxon>Novilysobacter</taxon>
    </lineage>
</organism>
<evidence type="ECO:0000313" key="3">
    <source>
        <dbReference type="Proteomes" id="UP001430954"/>
    </source>
</evidence>
<dbReference type="Pfam" id="PF00849">
    <property type="entry name" value="PseudoU_synth_2"/>
    <property type="match status" value="1"/>
</dbReference>
<dbReference type="EMBL" id="JAINZW010000002">
    <property type="protein sequence ID" value="MBZ4038934.1"/>
    <property type="molecule type" value="Genomic_DNA"/>
</dbReference>